<evidence type="ECO:0000313" key="1">
    <source>
        <dbReference type="EMBL" id="POF61733.1"/>
    </source>
</evidence>
<name>A0A2S3VZK6_9PROT</name>
<dbReference type="RefSeq" id="WP_239020140.1">
    <property type="nucleotide sequence ID" value="NZ_NKUE01000004.1"/>
</dbReference>
<evidence type="ECO:0000313" key="2">
    <source>
        <dbReference type="Proteomes" id="UP000237344"/>
    </source>
</evidence>
<protein>
    <submittedName>
        <fullName evidence="1">Uncharacterized protein</fullName>
    </submittedName>
</protein>
<dbReference type="EMBL" id="POTC01000048">
    <property type="protein sequence ID" value="POF61733.1"/>
    <property type="molecule type" value="Genomic_DNA"/>
</dbReference>
<comment type="caution">
    <text evidence="1">The sequence shown here is derived from an EMBL/GenBank/DDBJ whole genome shotgun (WGS) entry which is preliminary data.</text>
</comment>
<accession>A0A2S3VZK6</accession>
<organism evidence="1 2">
    <name type="scientific">Novacetimonas maltaceti</name>
    <dbReference type="NCBI Taxonomy" id="1203393"/>
    <lineage>
        <taxon>Bacteria</taxon>
        <taxon>Pseudomonadati</taxon>
        <taxon>Pseudomonadota</taxon>
        <taxon>Alphaproteobacteria</taxon>
        <taxon>Acetobacterales</taxon>
        <taxon>Acetobacteraceae</taxon>
        <taxon>Novacetimonas</taxon>
    </lineage>
</organism>
<sequence>MFRTSTPAPFLPAGWARPWRCVLRGAMAAGVLWLGGITGAQAATERGATVILAQHPGTELDRQAHLLQARDLRDAHARGEHPVVLTASGPLSDHPGDMALFVQLQSPGLCGSAGCSTSVFLRRGTQWTQVLDSLSGPVRIMPQSHGGMHDLLVDDGDRWIWNGTAYADTQAAASPPPPATTR</sequence>
<dbReference type="Proteomes" id="UP000237344">
    <property type="component" value="Unassembled WGS sequence"/>
</dbReference>
<keyword evidence="2" id="KW-1185">Reference proteome</keyword>
<reference evidence="1 2" key="1">
    <citation type="submission" date="2018-01" db="EMBL/GenBank/DDBJ databases">
        <title>Draft Genome Sequence of Komagataeibacter maltaceti LMG 1529, a Vinegar Producing Acetic Acid Bacterium Isolated from Malt Vinegar Brewery Acetifiers.</title>
        <authorList>
            <person name="Zhang Q."/>
            <person name="Hollensteiner J."/>
            <person name="Poehlein A."/>
            <person name="Daniel R."/>
        </authorList>
    </citation>
    <scope>NUCLEOTIDE SEQUENCE [LARGE SCALE GENOMIC DNA]</scope>
    <source>
        <strain evidence="1 2">LMG 1529</strain>
    </source>
</reference>
<proteinExistence type="predicted"/>
<gene>
    <name evidence="1" type="ORF">KMAL_26260</name>
</gene>
<dbReference type="AlphaFoldDB" id="A0A2S3VZK6"/>